<comment type="caution">
    <text evidence="1">The sequence shown here is derived from an EMBL/GenBank/DDBJ whole genome shotgun (WGS) entry which is preliminary data.</text>
</comment>
<reference evidence="1 2" key="1">
    <citation type="submission" date="2019-03" db="EMBL/GenBank/DDBJ databases">
        <title>Freshwater and sediment microbial communities from various areas in North America, analyzing microbe dynamics in response to fracking.</title>
        <authorList>
            <person name="Lamendella R."/>
        </authorList>
    </citation>
    <scope>NUCLEOTIDE SEQUENCE [LARGE SCALE GENOMIC DNA]</scope>
    <source>
        <strain evidence="1 2">114D</strain>
    </source>
</reference>
<organism evidence="1 2">
    <name type="scientific">Sunxiuqinia elliptica</name>
    <dbReference type="NCBI Taxonomy" id="655355"/>
    <lineage>
        <taxon>Bacteria</taxon>
        <taxon>Pseudomonadati</taxon>
        <taxon>Bacteroidota</taxon>
        <taxon>Bacteroidia</taxon>
        <taxon>Marinilabiliales</taxon>
        <taxon>Prolixibacteraceae</taxon>
        <taxon>Sunxiuqinia</taxon>
    </lineage>
</organism>
<name>A0A4V3BX83_9BACT</name>
<proteinExistence type="predicted"/>
<gene>
    <name evidence="1" type="ORF">DET52_109201</name>
</gene>
<protein>
    <submittedName>
        <fullName evidence="1">Uncharacterized protein</fullName>
    </submittedName>
</protein>
<dbReference type="EMBL" id="SNWI01000009">
    <property type="protein sequence ID" value="TDN97798.1"/>
    <property type="molecule type" value="Genomic_DNA"/>
</dbReference>
<dbReference type="AlphaFoldDB" id="A0A4V3BX83"/>
<sequence length="62" mass="7137">MKSEKTNCHHLYFVGFFFDLAKLAILNNLTINYFSNFRCKIGYGFPALSKGERLVSLKLAFV</sequence>
<dbReference type="Proteomes" id="UP000294848">
    <property type="component" value="Unassembled WGS sequence"/>
</dbReference>
<accession>A0A4V3BX83</accession>
<evidence type="ECO:0000313" key="2">
    <source>
        <dbReference type="Proteomes" id="UP000294848"/>
    </source>
</evidence>
<evidence type="ECO:0000313" key="1">
    <source>
        <dbReference type="EMBL" id="TDN97798.1"/>
    </source>
</evidence>